<evidence type="ECO:0000313" key="1">
    <source>
        <dbReference type="EMBL" id="KAK9888966.1"/>
    </source>
</evidence>
<evidence type="ECO:0000313" key="2">
    <source>
        <dbReference type="Proteomes" id="UP001431783"/>
    </source>
</evidence>
<proteinExistence type="predicted"/>
<accession>A0AAW1V7J5</accession>
<comment type="caution">
    <text evidence="1">The sequence shown here is derived from an EMBL/GenBank/DDBJ whole genome shotgun (WGS) entry which is preliminary data.</text>
</comment>
<reference evidence="1 2" key="1">
    <citation type="submission" date="2023-03" db="EMBL/GenBank/DDBJ databases">
        <title>Genome insight into feeding habits of ladybird beetles.</title>
        <authorList>
            <person name="Li H.-S."/>
            <person name="Huang Y.-H."/>
            <person name="Pang H."/>
        </authorList>
    </citation>
    <scope>NUCLEOTIDE SEQUENCE [LARGE SCALE GENOMIC DNA]</scope>
    <source>
        <strain evidence="1">SYSU_2023b</strain>
        <tissue evidence="1">Whole body</tissue>
    </source>
</reference>
<name>A0AAW1V7J5_9CUCU</name>
<dbReference type="EMBL" id="JARQZJ010000122">
    <property type="protein sequence ID" value="KAK9888966.1"/>
    <property type="molecule type" value="Genomic_DNA"/>
</dbReference>
<sequence length="134" mass="16632">MEDLWNRMKVSLTSVTEEEVKPDKMVKREQCMTDSILELMEERRQHKNRENVRYRELHRKVIRAIKEANERWLQEKCVEIEILQKKYDNFNLYEKLKEATGRYRRRGPRIIFSRWSVRKDLPLHKRKWNQLSTD</sequence>
<dbReference type="Proteomes" id="UP001431783">
    <property type="component" value="Unassembled WGS sequence"/>
</dbReference>
<dbReference type="AlphaFoldDB" id="A0AAW1V7J5"/>
<gene>
    <name evidence="1" type="ORF">WA026_004250</name>
</gene>
<organism evidence="1 2">
    <name type="scientific">Henosepilachna vigintioctopunctata</name>
    <dbReference type="NCBI Taxonomy" id="420089"/>
    <lineage>
        <taxon>Eukaryota</taxon>
        <taxon>Metazoa</taxon>
        <taxon>Ecdysozoa</taxon>
        <taxon>Arthropoda</taxon>
        <taxon>Hexapoda</taxon>
        <taxon>Insecta</taxon>
        <taxon>Pterygota</taxon>
        <taxon>Neoptera</taxon>
        <taxon>Endopterygota</taxon>
        <taxon>Coleoptera</taxon>
        <taxon>Polyphaga</taxon>
        <taxon>Cucujiformia</taxon>
        <taxon>Coccinelloidea</taxon>
        <taxon>Coccinellidae</taxon>
        <taxon>Epilachninae</taxon>
        <taxon>Epilachnini</taxon>
        <taxon>Henosepilachna</taxon>
    </lineage>
</organism>
<keyword evidence="2" id="KW-1185">Reference proteome</keyword>
<protein>
    <submittedName>
        <fullName evidence="1">Uncharacterized protein</fullName>
    </submittedName>
</protein>